<dbReference type="GO" id="GO:0006281">
    <property type="term" value="P:DNA repair"/>
    <property type="evidence" value="ECO:0007669"/>
    <property type="project" value="UniProtKB-KW"/>
</dbReference>
<comment type="cofactor">
    <cofactor evidence="15">
        <name>Mg(2+)</name>
        <dbReference type="ChEBI" id="CHEBI:18420"/>
    </cofactor>
    <cofactor evidence="15">
        <name>Mn(2+)</name>
        <dbReference type="ChEBI" id="CHEBI:29035"/>
    </cofactor>
</comment>
<dbReference type="InterPro" id="IPR036420">
    <property type="entry name" value="BRCT_dom_sf"/>
</dbReference>
<dbReference type="SMART" id="SM00292">
    <property type="entry name" value="BRCT"/>
    <property type="match status" value="1"/>
</dbReference>
<dbReference type="FunFam" id="2.40.50.140:FF:000012">
    <property type="entry name" value="DNA ligase"/>
    <property type="match status" value="1"/>
</dbReference>
<dbReference type="Pfam" id="PF03120">
    <property type="entry name" value="OB_DNA_ligase"/>
    <property type="match status" value="1"/>
</dbReference>
<comment type="catalytic activity">
    <reaction evidence="13 15 16">
        <text>NAD(+) + (deoxyribonucleotide)n-3'-hydroxyl + 5'-phospho-(deoxyribonucleotide)m = (deoxyribonucleotide)n+m + AMP + beta-nicotinamide D-nucleotide.</text>
        <dbReference type="EC" id="6.5.1.2"/>
    </reaction>
</comment>
<feature type="binding site" evidence="15">
    <location>
        <begin position="35"/>
        <end position="39"/>
    </location>
    <ligand>
        <name>NAD(+)</name>
        <dbReference type="ChEBI" id="CHEBI:57540"/>
    </ligand>
</feature>
<feature type="binding site" evidence="15">
    <location>
        <position position="437"/>
    </location>
    <ligand>
        <name>Zn(2+)</name>
        <dbReference type="ChEBI" id="CHEBI:29105"/>
    </ligand>
</feature>
<name>A0A4Z0CAZ4_9BURK</name>
<feature type="binding site" evidence="15">
    <location>
        <position position="140"/>
    </location>
    <ligand>
        <name>NAD(+)</name>
        <dbReference type="ChEBI" id="CHEBI:57540"/>
    </ligand>
</feature>
<dbReference type="AlphaFoldDB" id="A0A4Z0CAZ4"/>
<dbReference type="InterPro" id="IPR013840">
    <property type="entry name" value="DNAligase_N"/>
</dbReference>
<dbReference type="GO" id="GO:0006260">
    <property type="term" value="P:DNA replication"/>
    <property type="evidence" value="ECO:0007669"/>
    <property type="project" value="UniProtKB-KW"/>
</dbReference>
<dbReference type="PROSITE" id="PS50172">
    <property type="entry name" value="BRCT"/>
    <property type="match status" value="1"/>
</dbReference>
<dbReference type="InterPro" id="IPR004150">
    <property type="entry name" value="NAD_DNA_ligase_OB"/>
</dbReference>
<keyword evidence="5 15" id="KW-0235">DNA replication</keyword>
<reference evidence="18 19" key="1">
    <citation type="submission" date="2019-03" db="EMBL/GenBank/DDBJ databases">
        <title>Ramlibacter sp. 18x22-1, whole genome shotgun sequence.</title>
        <authorList>
            <person name="Zhang X."/>
            <person name="Feng G."/>
            <person name="Zhu H."/>
        </authorList>
    </citation>
    <scope>NUCLEOTIDE SEQUENCE [LARGE SCALE GENOMIC DNA]</scope>
    <source>
        <strain evidence="18 19">18x22-1</strain>
    </source>
</reference>
<comment type="similarity">
    <text evidence="14 15">Belongs to the NAD-dependent DNA ligase family. LigA subfamily.</text>
</comment>
<evidence type="ECO:0000256" key="5">
    <source>
        <dbReference type="ARBA" id="ARBA00022705"/>
    </source>
</evidence>
<evidence type="ECO:0000256" key="16">
    <source>
        <dbReference type="RuleBase" id="RU000618"/>
    </source>
</evidence>
<dbReference type="InterPro" id="IPR013839">
    <property type="entry name" value="DNAligase_adenylation"/>
</dbReference>
<dbReference type="SUPFAM" id="SSF47781">
    <property type="entry name" value="RuvA domain 2-like"/>
    <property type="match status" value="2"/>
</dbReference>
<comment type="caution">
    <text evidence="18">The sequence shown here is derived from an EMBL/GenBank/DDBJ whole genome shotgun (WGS) entry which is preliminary data.</text>
</comment>
<dbReference type="Pfam" id="PF01653">
    <property type="entry name" value="DNA_ligase_aden"/>
    <property type="match status" value="1"/>
</dbReference>
<dbReference type="InterPro" id="IPR041663">
    <property type="entry name" value="DisA/LigA_HHH"/>
</dbReference>
<comment type="function">
    <text evidence="1 15">DNA ligase that catalyzes the formation of phosphodiester linkages between 5'-phosphoryl and 3'-hydroxyl groups in double-stranded DNA using NAD as a coenzyme and as the energy source for the reaction. It is essential for DNA replication and repair of damaged DNA.</text>
</comment>
<feature type="binding site" evidence="15">
    <location>
        <position position="163"/>
    </location>
    <ligand>
        <name>NAD(+)</name>
        <dbReference type="ChEBI" id="CHEBI:57540"/>
    </ligand>
</feature>
<dbReference type="InterPro" id="IPR018239">
    <property type="entry name" value="DNA_ligase_AS"/>
</dbReference>
<evidence type="ECO:0000256" key="13">
    <source>
        <dbReference type="ARBA" id="ARBA00034005"/>
    </source>
</evidence>
<keyword evidence="6 15" id="KW-0479">Metal-binding</keyword>
<keyword evidence="19" id="KW-1185">Reference proteome</keyword>
<dbReference type="HAMAP" id="MF_01588">
    <property type="entry name" value="DNA_ligase_A"/>
    <property type="match status" value="1"/>
</dbReference>
<dbReference type="NCBIfam" id="NF005932">
    <property type="entry name" value="PRK07956.1"/>
    <property type="match status" value="1"/>
</dbReference>
<protein>
    <recommendedName>
        <fullName evidence="3 15">DNA ligase</fullName>
        <ecNumber evidence="2 15">6.5.1.2</ecNumber>
    </recommendedName>
    <alternativeName>
        <fullName evidence="15">Polydeoxyribonucleotide synthase [NAD(+)]</fullName>
    </alternativeName>
</protein>
<dbReference type="PROSITE" id="PS01056">
    <property type="entry name" value="DNA_LIGASE_N2"/>
    <property type="match status" value="1"/>
</dbReference>
<dbReference type="SUPFAM" id="SSF56091">
    <property type="entry name" value="DNA ligase/mRNA capping enzyme, catalytic domain"/>
    <property type="match status" value="1"/>
</dbReference>
<dbReference type="Gene3D" id="3.40.50.10190">
    <property type="entry name" value="BRCT domain"/>
    <property type="match status" value="1"/>
</dbReference>
<evidence type="ECO:0000256" key="8">
    <source>
        <dbReference type="ARBA" id="ARBA00022833"/>
    </source>
</evidence>
<dbReference type="PROSITE" id="PS01055">
    <property type="entry name" value="DNA_LIGASE_N1"/>
    <property type="match status" value="1"/>
</dbReference>
<evidence type="ECO:0000256" key="3">
    <source>
        <dbReference type="ARBA" id="ARBA00013308"/>
    </source>
</evidence>
<dbReference type="Pfam" id="PF22745">
    <property type="entry name" value="Nlig-Ia"/>
    <property type="match status" value="1"/>
</dbReference>
<dbReference type="SUPFAM" id="SSF50249">
    <property type="entry name" value="Nucleic acid-binding proteins"/>
    <property type="match status" value="1"/>
</dbReference>
<dbReference type="SUPFAM" id="SSF52113">
    <property type="entry name" value="BRCT domain"/>
    <property type="match status" value="1"/>
</dbReference>
<evidence type="ECO:0000313" key="18">
    <source>
        <dbReference type="EMBL" id="TFZ08184.1"/>
    </source>
</evidence>
<dbReference type="PANTHER" id="PTHR23389:SF9">
    <property type="entry name" value="DNA LIGASE"/>
    <property type="match status" value="1"/>
</dbReference>
<dbReference type="RefSeq" id="WP_135248121.1">
    <property type="nucleotide sequence ID" value="NZ_SMLK01000001.1"/>
</dbReference>
<evidence type="ECO:0000256" key="7">
    <source>
        <dbReference type="ARBA" id="ARBA00022763"/>
    </source>
</evidence>
<dbReference type="PANTHER" id="PTHR23389">
    <property type="entry name" value="CHROMOSOME TRANSMISSION FIDELITY FACTOR 18"/>
    <property type="match status" value="1"/>
</dbReference>
<evidence type="ECO:0000256" key="11">
    <source>
        <dbReference type="ARBA" id="ARBA00023204"/>
    </source>
</evidence>
<feature type="binding site" evidence="15">
    <location>
        <position position="199"/>
    </location>
    <ligand>
        <name>NAD(+)</name>
        <dbReference type="ChEBI" id="CHEBI:57540"/>
    </ligand>
</feature>
<keyword evidence="9 15" id="KW-0460">Magnesium</keyword>
<dbReference type="InterPro" id="IPR010994">
    <property type="entry name" value="RuvA_2-like"/>
</dbReference>
<dbReference type="CDD" id="cd00114">
    <property type="entry name" value="LIGANc"/>
    <property type="match status" value="1"/>
</dbReference>
<accession>A0A4Z0CAZ4</accession>
<dbReference type="Proteomes" id="UP000297839">
    <property type="component" value="Unassembled WGS sequence"/>
</dbReference>
<feature type="binding site" evidence="15">
    <location>
        <position position="340"/>
    </location>
    <ligand>
        <name>NAD(+)</name>
        <dbReference type="ChEBI" id="CHEBI:57540"/>
    </ligand>
</feature>
<dbReference type="InterPro" id="IPR033136">
    <property type="entry name" value="DNA_ligase_CS"/>
</dbReference>
<sequence>MSTDKSVRERVKALREQVLYHAKRYYDEDDPEIEDWEYDELFNELQSLELEHPELITSESPTQKVVGTVMKGLVEVQHTVPMLSIETETDSSSEGAFDFDRKVRDALATERKRVSQGLREALSQASMALLNGDQISYVAELKFDGLAISLRYESGRFVRAVTRGDGYNGEDVTHTISTIRSIPRTLVDCSAPVLEVRGEVFMSLSDFESLNQRQILSGGKLFANPRNAAAGAVRQLNAAIAEERALSFFAYGLGDTQGWEEPQTHSGLLRELARMGLPVNSDWQMSRGAEGLCNFHGSVAARRNQLPFDIDGVVYKIDSRDVQRDLGFKSRVPRWAIAHKFPPEERSTRLNDIDVQVGRTGKLTPVAKLEPIRVGGVTVANVTLHNLFDLRRRKVRVGDQVIVRRAGDVIPEIVGPVPNSRSGYLRNFFMPLICPECGSRVVREKGEVAHRCSGGLICPAQRRRALRHFAARSAMNLEGFGSEYIARFDLDGRLRTVADFYKLRQEDLIGTVLREEPYTYKNGRHGTKRVTIQRTQAEKLIGAVEASKTRPLHRVILGLGIPHVGETTAKDLARFFGSLANLADASVDTIVLIEQLGAKTAKAIHDFFSSERNLGVVAELATKLQTPKVADTERVTSIPFGRFITQLRLKGIGSVTLDRVSDSFADIDELLAADVQVLASADPAARAIYDELKLPRWQRVLEQLEALDIKVRRVETQARMGTGDLAGATIVITGTLSHFANRERAAELAESAGAKVTDSVSKKTTYLVRGVEPGASKVTKAESLSIKIIEEPEFLALLASAGIAI</sequence>
<dbReference type="Pfam" id="PF00533">
    <property type="entry name" value="BRCT"/>
    <property type="match status" value="1"/>
</dbReference>
<evidence type="ECO:0000256" key="1">
    <source>
        <dbReference type="ARBA" id="ARBA00004067"/>
    </source>
</evidence>
<feature type="binding site" evidence="15">
    <location>
        <position position="434"/>
    </location>
    <ligand>
        <name>Zn(2+)</name>
        <dbReference type="ChEBI" id="CHEBI:29105"/>
    </ligand>
</feature>
<dbReference type="OrthoDB" id="9759736at2"/>
<dbReference type="InterPro" id="IPR012340">
    <property type="entry name" value="NA-bd_OB-fold"/>
</dbReference>
<feature type="binding site" evidence="15">
    <location>
        <position position="316"/>
    </location>
    <ligand>
        <name>NAD(+)</name>
        <dbReference type="ChEBI" id="CHEBI:57540"/>
    </ligand>
</feature>
<proteinExistence type="inferred from homology"/>
<dbReference type="InterPro" id="IPR001357">
    <property type="entry name" value="BRCT_dom"/>
</dbReference>
<dbReference type="CDD" id="cd17748">
    <property type="entry name" value="BRCT_DNA_ligase_like"/>
    <property type="match status" value="1"/>
</dbReference>
<evidence type="ECO:0000313" key="19">
    <source>
        <dbReference type="Proteomes" id="UP000297839"/>
    </source>
</evidence>
<evidence type="ECO:0000256" key="14">
    <source>
        <dbReference type="ARBA" id="ARBA00060881"/>
    </source>
</evidence>
<evidence type="ECO:0000256" key="9">
    <source>
        <dbReference type="ARBA" id="ARBA00022842"/>
    </source>
</evidence>
<dbReference type="Gene3D" id="2.40.50.140">
    <property type="entry name" value="Nucleic acid-binding proteins"/>
    <property type="match status" value="1"/>
</dbReference>
<keyword evidence="7 15" id="KW-0227">DNA damage</keyword>
<evidence type="ECO:0000256" key="12">
    <source>
        <dbReference type="ARBA" id="ARBA00023211"/>
    </source>
</evidence>
<keyword evidence="10 15" id="KW-0520">NAD</keyword>
<dbReference type="NCBIfam" id="TIGR00575">
    <property type="entry name" value="dnlj"/>
    <property type="match status" value="1"/>
</dbReference>
<dbReference type="Pfam" id="PF03119">
    <property type="entry name" value="DNA_ligase_ZBD"/>
    <property type="match status" value="1"/>
</dbReference>
<feature type="domain" description="BRCT" evidence="17">
    <location>
        <begin position="725"/>
        <end position="791"/>
    </location>
</feature>
<dbReference type="InterPro" id="IPR004149">
    <property type="entry name" value="Znf_DNAligase_C4"/>
</dbReference>
<dbReference type="Gene3D" id="3.30.470.30">
    <property type="entry name" value="DNA ligase/mRNA capping enzyme"/>
    <property type="match status" value="1"/>
</dbReference>
<comment type="caution">
    <text evidence="15">Lacks conserved residue(s) required for the propagation of feature annotation.</text>
</comment>
<dbReference type="EMBL" id="SMLK01000001">
    <property type="protein sequence ID" value="TFZ08184.1"/>
    <property type="molecule type" value="Genomic_DNA"/>
</dbReference>
<evidence type="ECO:0000256" key="6">
    <source>
        <dbReference type="ARBA" id="ARBA00022723"/>
    </source>
</evidence>
<feature type="active site" description="N6-AMP-lysine intermediate" evidence="15">
    <location>
        <position position="142"/>
    </location>
</feature>
<dbReference type="Pfam" id="PF12826">
    <property type="entry name" value="HHH_2"/>
    <property type="match status" value="1"/>
</dbReference>
<keyword evidence="11 15" id="KW-0234">DNA repair</keyword>
<dbReference type="PIRSF" id="PIRSF001604">
    <property type="entry name" value="LigA"/>
    <property type="match status" value="1"/>
</dbReference>
<dbReference type="SMART" id="SM00532">
    <property type="entry name" value="LIGANc"/>
    <property type="match status" value="1"/>
</dbReference>
<gene>
    <name evidence="15 18" type="primary">ligA</name>
    <name evidence="18" type="ORF">EZ216_03205</name>
</gene>
<evidence type="ECO:0000259" key="17">
    <source>
        <dbReference type="PROSITE" id="PS50172"/>
    </source>
</evidence>
<dbReference type="EC" id="6.5.1.2" evidence="2 15"/>
<keyword evidence="8 15" id="KW-0862">Zinc</keyword>
<keyword evidence="12 15" id="KW-0464">Manganese</keyword>
<dbReference type="Gene3D" id="6.20.10.30">
    <property type="match status" value="1"/>
</dbReference>
<dbReference type="Gene3D" id="1.10.287.610">
    <property type="entry name" value="Helix hairpin bin"/>
    <property type="match status" value="1"/>
</dbReference>
<organism evidence="18 19">
    <name type="scientific">Ramlibacter humi</name>
    <dbReference type="NCBI Taxonomy" id="2530451"/>
    <lineage>
        <taxon>Bacteria</taxon>
        <taxon>Pseudomonadati</taxon>
        <taxon>Pseudomonadota</taxon>
        <taxon>Betaproteobacteria</taxon>
        <taxon>Burkholderiales</taxon>
        <taxon>Comamonadaceae</taxon>
        <taxon>Ramlibacter</taxon>
    </lineage>
</organism>
<feature type="binding site" evidence="15">
    <location>
        <begin position="84"/>
        <end position="85"/>
    </location>
    <ligand>
        <name>NAD(+)</name>
        <dbReference type="ChEBI" id="CHEBI:57540"/>
    </ligand>
</feature>
<dbReference type="GO" id="GO:0046872">
    <property type="term" value="F:metal ion binding"/>
    <property type="evidence" value="ECO:0007669"/>
    <property type="project" value="UniProtKB-KW"/>
</dbReference>
<dbReference type="InterPro" id="IPR001679">
    <property type="entry name" value="DNA_ligase"/>
</dbReference>
<dbReference type="Gene3D" id="1.10.150.20">
    <property type="entry name" value="5' to 3' exonuclease, C-terminal subdomain"/>
    <property type="match status" value="2"/>
</dbReference>
<evidence type="ECO:0000256" key="10">
    <source>
        <dbReference type="ARBA" id="ARBA00023027"/>
    </source>
</evidence>
<evidence type="ECO:0000256" key="4">
    <source>
        <dbReference type="ARBA" id="ARBA00022598"/>
    </source>
</evidence>
<dbReference type="GO" id="GO:0003911">
    <property type="term" value="F:DNA ligase (NAD+) activity"/>
    <property type="evidence" value="ECO:0007669"/>
    <property type="project" value="UniProtKB-UniRule"/>
</dbReference>
<feature type="binding site" evidence="15">
    <location>
        <position position="458"/>
    </location>
    <ligand>
        <name>Zn(2+)</name>
        <dbReference type="ChEBI" id="CHEBI:29105"/>
    </ligand>
</feature>
<evidence type="ECO:0000256" key="2">
    <source>
        <dbReference type="ARBA" id="ARBA00012722"/>
    </source>
</evidence>
<evidence type="ECO:0000256" key="15">
    <source>
        <dbReference type="HAMAP-Rule" id="MF_01588"/>
    </source>
</evidence>
<keyword evidence="4 15" id="KW-0436">Ligase</keyword>